<dbReference type="Pfam" id="PF13366">
    <property type="entry name" value="PDDEXK_3"/>
    <property type="match status" value="1"/>
</dbReference>
<organism evidence="1 2">
    <name type="scientific">Hydrogenispora ethanolica</name>
    <dbReference type="NCBI Taxonomy" id="1082276"/>
    <lineage>
        <taxon>Bacteria</taxon>
        <taxon>Bacillati</taxon>
        <taxon>Bacillota</taxon>
        <taxon>Hydrogenispora</taxon>
    </lineage>
</organism>
<reference evidence="1 2" key="1">
    <citation type="submission" date="2019-03" db="EMBL/GenBank/DDBJ databases">
        <title>Genomic Encyclopedia of Type Strains, Phase IV (KMG-IV): sequencing the most valuable type-strain genomes for metagenomic binning, comparative biology and taxonomic classification.</title>
        <authorList>
            <person name="Goeker M."/>
        </authorList>
    </citation>
    <scope>NUCLEOTIDE SEQUENCE [LARGE SCALE GENOMIC DNA]</scope>
    <source>
        <strain evidence="1 2">LX-B</strain>
    </source>
</reference>
<protein>
    <submittedName>
        <fullName evidence="1">GxxExxY protein</fullName>
    </submittedName>
</protein>
<accession>A0A4R1RVS0</accession>
<keyword evidence="2" id="KW-1185">Reference proteome</keyword>
<dbReference type="InterPro" id="IPR026350">
    <property type="entry name" value="GxxExxY"/>
</dbReference>
<evidence type="ECO:0000313" key="2">
    <source>
        <dbReference type="Proteomes" id="UP000295008"/>
    </source>
</evidence>
<comment type="caution">
    <text evidence="1">The sequence shown here is derived from an EMBL/GenBank/DDBJ whole genome shotgun (WGS) entry which is preliminary data.</text>
</comment>
<gene>
    <name evidence="1" type="ORF">EDC14_100980</name>
</gene>
<sequence length="129" mass="14725">MVLLIHDTLTHQIIGCAMRVHSKLGNGFTEAVYQRCMVIEFRKAGLAFEKEREQTIYYDDVEVGTRRVDFLVEGKVLVELKAIARLEEVHLAQALNYLEAFKLGTGLLINFGAKSLEFKRLIKPRFIGL</sequence>
<dbReference type="AlphaFoldDB" id="A0A4R1RVS0"/>
<dbReference type="EMBL" id="SLUN01000009">
    <property type="protein sequence ID" value="TCL70763.1"/>
    <property type="molecule type" value="Genomic_DNA"/>
</dbReference>
<evidence type="ECO:0000313" key="1">
    <source>
        <dbReference type="EMBL" id="TCL70763.1"/>
    </source>
</evidence>
<proteinExistence type="predicted"/>
<name>A0A4R1RVS0_HYDET</name>
<dbReference type="Proteomes" id="UP000295008">
    <property type="component" value="Unassembled WGS sequence"/>
</dbReference>
<dbReference type="NCBIfam" id="TIGR04256">
    <property type="entry name" value="GxxExxY"/>
    <property type="match status" value="1"/>
</dbReference>